<gene>
    <name evidence="1" type="ORF">DFQ27_001928</name>
</gene>
<dbReference type="OrthoDB" id="2290280at2759"/>
<evidence type="ECO:0000313" key="2">
    <source>
        <dbReference type="Proteomes" id="UP000807716"/>
    </source>
</evidence>
<dbReference type="AlphaFoldDB" id="A0A9P6PL93"/>
<organism evidence="1 2">
    <name type="scientific">Actinomortierella ambigua</name>
    <dbReference type="NCBI Taxonomy" id="1343610"/>
    <lineage>
        <taxon>Eukaryota</taxon>
        <taxon>Fungi</taxon>
        <taxon>Fungi incertae sedis</taxon>
        <taxon>Mucoromycota</taxon>
        <taxon>Mortierellomycotina</taxon>
        <taxon>Mortierellomycetes</taxon>
        <taxon>Mortierellales</taxon>
        <taxon>Mortierellaceae</taxon>
        <taxon>Actinomortierella</taxon>
    </lineage>
</organism>
<dbReference type="Proteomes" id="UP000807716">
    <property type="component" value="Unassembled WGS sequence"/>
</dbReference>
<feature type="non-terminal residue" evidence="1">
    <location>
        <position position="1"/>
    </location>
</feature>
<name>A0A9P6PL93_9FUNG</name>
<comment type="caution">
    <text evidence="1">The sequence shown here is derived from an EMBL/GenBank/DDBJ whole genome shotgun (WGS) entry which is preliminary data.</text>
</comment>
<reference evidence="1" key="1">
    <citation type="journal article" date="2020" name="Fungal Divers.">
        <title>Resolving the Mortierellaceae phylogeny through synthesis of multi-gene phylogenetics and phylogenomics.</title>
        <authorList>
            <person name="Vandepol N."/>
            <person name="Liber J."/>
            <person name="Desiro A."/>
            <person name="Na H."/>
            <person name="Kennedy M."/>
            <person name="Barry K."/>
            <person name="Grigoriev I.V."/>
            <person name="Miller A.N."/>
            <person name="O'Donnell K."/>
            <person name="Stajich J.E."/>
            <person name="Bonito G."/>
        </authorList>
    </citation>
    <scope>NUCLEOTIDE SEQUENCE</scope>
    <source>
        <strain evidence="1">BC1065</strain>
    </source>
</reference>
<dbReference type="EMBL" id="JAAAJB010001692">
    <property type="protein sequence ID" value="KAG0247501.1"/>
    <property type="molecule type" value="Genomic_DNA"/>
</dbReference>
<accession>A0A9P6PL93</accession>
<proteinExistence type="predicted"/>
<keyword evidence="2" id="KW-1185">Reference proteome</keyword>
<evidence type="ECO:0000313" key="1">
    <source>
        <dbReference type="EMBL" id="KAG0247501.1"/>
    </source>
</evidence>
<protein>
    <submittedName>
        <fullName evidence="1">Uncharacterized protein</fullName>
    </submittedName>
</protein>
<sequence length="186" mass="21538">MVELKPTHHPQRRKTTWKLNTQILKDKVFGPRILEAARTLAQGRPGETPQERWDRWKAGVRSTSVRLSAHRNRIRKDRLQEFKDLHADYLTLHAEVDKDLQKRCSAKLAEIETEMIQTIVTENLQGRALNAGLRRARRRVPELLDPVTNSLTNSVDGQLDVARRLYSTLYTTEDPDGDIEDHIARM</sequence>